<evidence type="ECO:0000313" key="3">
    <source>
        <dbReference type="Proteomes" id="UP001595377"/>
    </source>
</evidence>
<name>A0ABV7DEG7_9HYPH</name>
<sequence length="88" mass="8932">MAGLIKQLVDGVVDAAVKEVLRKVGIGRTAAGTARTRKKASGGLLSDILDAALAPEKKTAAKPARGSAAKKPAKRTAAAAAKKKTRRG</sequence>
<feature type="region of interest" description="Disordered" evidence="1">
    <location>
        <begin position="56"/>
        <end position="88"/>
    </location>
</feature>
<proteinExistence type="predicted"/>
<comment type="caution">
    <text evidence="2">The sequence shown here is derived from an EMBL/GenBank/DDBJ whole genome shotgun (WGS) entry which is preliminary data.</text>
</comment>
<evidence type="ECO:0000256" key="1">
    <source>
        <dbReference type="SAM" id="MobiDB-lite"/>
    </source>
</evidence>
<dbReference type="RefSeq" id="WP_257314384.1">
    <property type="nucleotide sequence ID" value="NZ_JANFDG010000006.1"/>
</dbReference>
<protein>
    <submittedName>
        <fullName evidence="2">Uncharacterized protein</fullName>
    </submittedName>
</protein>
<dbReference type="Proteomes" id="UP001595377">
    <property type="component" value="Unassembled WGS sequence"/>
</dbReference>
<keyword evidence="3" id="KW-1185">Reference proteome</keyword>
<gene>
    <name evidence="2" type="ORF">ACFOHH_07240</name>
</gene>
<dbReference type="EMBL" id="JBHRSP010000012">
    <property type="protein sequence ID" value="MFC3072889.1"/>
    <property type="molecule type" value="Genomic_DNA"/>
</dbReference>
<evidence type="ECO:0000313" key="2">
    <source>
        <dbReference type="EMBL" id="MFC3072889.1"/>
    </source>
</evidence>
<accession>A0ABV7DEG7</accession>
<reference evidence="3" key="1">
    <citation type="journal article" date="2019" name="Int. J. Syst. Evol. Microbiol.">
        <title>The Global Catalogue of Microorganisms (GCM) 10K type strain sequencing project: providing services to taxonomists for standard genome sequencing and annotation.</title>
        <authorList>
            <consortium name="The Broad Institute Genomics Platform"/>
            <consortium name="The Broad Institute Genome Sequencing Center for Infectious Disease"/>
            <person name="Wu L."/>
            <person name="Ma J."/>
        </authorList>
    </citation>
    <scope>NUCLEOTIDE SEQUENCE [LARGE SCALE GENOMIC DNA]</scope>
    <source>
        <strain evidence="3">KCTC 52677</strain>
    </source>
</reference>
<organism evidence="2 3">
    <name type="scientific">Shinella pollutisoli</name>
    <dbReference type="NCBI Taxonomy" id="2250594"/>
    <lineage>
        <taxon>Bacteria</taxon>
        <taxon>Pseudomonadati</taxon>
        <taxon>Pseudomonadota</taxon>
        <taxon>Alphaproteobacteria</taxon>
        <taxon>Hyphomicrobiales</taxon>
        <taxon>Rhizobiaceae</taxon>
        <taxon>Shinella</taxon>
    </lineage>
</organism>